<dbReference type="Pfam" id="PF13280">
    <property type="entry name" value="WYL"/>
    <property type="match status" value="1"/>
</dbReference>
<evidence type="ECO:0000259" key="1">
    <source>
        <dbReference type="Pfam" id="PF13280"/>
    </source>
</evidence>
<accession>E3PY83</accession>
<dbReference type="Gene3D" id="1.10.10.10">
    <property type="entry name" value="Winged helix-like DNA-binding domain superfamily/Winged helix DNA-binding domain"/>
    <property type="match status" value="1"/>
</dbReference>
<dbReference type="KEGG" id="cst:CLOST_1278"/>
<organism evidence="2 3">
    <name type="scientific">Acetoanaerobium sticklandii (strain ATCC 12662 / DSM 519 / JCM 1433 / CCUG 9281 / NCIMB 10654 / HF)</name>
    <name type="common">Clostridium sticklandii</name>
    <dbReference type="NCBI Taxonomy" id="499177"/>
    <lineage>
        <taxon>Bacteria</taxon>
        <taxon>Bacillati</taxon>
        <taxon>Bacillota</taxon>
        <taxon>Clostridia</taxon>
        <taxon>Peptostreptococcales</taxon>
        <taxon>Filifactoraceae</taxon>
        <taxon>Acetoanaerobium</taxon>
    </lineage>
</organism>
<reference evidence="3" key="1">
    <citation type="journal article" date="2010" name="BMC Genomics">
        <title>Clostridium sticklandii, a specialist in amino acid degradation:revisiting its metabolism through its genome sequence.</title>
        <authorList>
            <person name="Fonknechten N."/>
            <person name="Chaussonnerie S."/>
            <person name="Tricot S."/>
            <person name="Lajus A."/>
            <person name="Andreesen J.R."/>
            <person name="Perchat N."/>
            <person name="Pelletier E."/>
            <person name="Gouyvenoux M."/>
            <person name="Barbe V."/>
            <person name="Salanoubat M."/>
            <person name="Le Paslier D."/>
            <person name="Weissenbach J."/>
            <person name="Cohen G.N."/>
            <person name="Kreimeyer A."/>
        </authorList>
    </citation>
    <scope>NUCLEOTIDE SEQUENCE [LARGE SCALE GENOMIC DNA]</scope>
    <source>
        <strain evidence="3">ATCC 12662 / DSM 519 / JCM 1433 / CCUG 9281 / NCIMB 10654 / HF</strain>
    </source>
</reference>
<dbReference type="HOGENOM" id="CLU_073597_0_0_9"/>
<evidence type="ECO:0000313" key="3">
    <source>
        <dbReference type="Proteomes" id="UP000007041"/>
    </source>
</evidence>
<dbReference type="PANTHER" id="PTHR34580:SF1">
    <property type="entry name" value="PROTEIN PAFC"/>
    <property type="match status" value="1"/>
</dbReference>
<sequence length="304" mass="36317">MRDYKENKGFRLLDIYERFNKGEILNKSDLCNHYKVSEKTIQRDIEDLRVYLQEIHYKLDESSIIYDKDKRGYRLIKYQRNWITNEEIMALCKILLESRAFCKEELDSLIEKLLEQSYPENRNVIENIIGNEKLNYVPLKHGQKLLSKIWELSEIITNKERIVIHYIRQDKKETIRDIKPVSIMFSEFYFYLIAYITESNKDIPIVYRIDRIQKIEKTNEKFIIPYANKFQEGEFRKRVQFMYAGELKRVKFEFTGPSLEAILDRLPTAEVVSKEGDKYIITAESYGNGIDMWLGSQGEKVKVL</sequence>
<name>E3PY83_ACESD</name>
<dbReference type="Proteomes" id="UP000007041">
    <property type="component" value="Chromosome"/>
</dbReference>
<protein>
    <recommendedName>
        <fullName evidence="1">WYL domain-containing protein</fullName>
    </recommendedName>
</protein>
<feature type="domain" description="WYL" evidence="1">
    <location>
        <begin position="151"/>
        <end position="216"/>
    </location>
</feature>
<dbReference type="EMBL" id="FP565809">
    <property type="protein sequence ID" value="CBH21398.1"/>
    <property type="molecule type" value="Genomic_DNA"/>
</dbReference>
<keyword evidence="3" id="KW-1185">Reference proteome</keyword>
<proteinExistence type="predicted"/>
<dbReference type="eggNOG" id="COG2378">
    <property type="taxonomic scope" value="Bacteria"/>
</dbReference>
<dbReference type="PANTHER" id="PTHR34580">
    <property type="match status" value="1"/>
</dbReference>
<dbReference type="InterPro" id="IPR036388">
    <property type="entry name" value="WH-like_DNA-bd_sf"/>
</dbReference>
<evidence type="ECO:0000313" key="2">
    <source>
        <dbReference type="EMBL" id="CBH21398.1"/>
    </source>
</evidence>
<gene>
    <name evidence="2" type="ordered locus">CLOST_1278</name>
</gene>
<dbReference type="AlphaFoldDB" id="E3PY83"/>
<dbReference type="InterPro" id="IPR051534">
    <property type="entry name" value="CBASS_pafABC_assoc_protein"/>
</dbReference>
<dbReference type="BioCyc" id="CSTI499177:GJE9-1326-MONOMER"/>
<dbReference type="InterPro" id="IPR026881">
    <property type="entry name" value="WYL_dom"/>
</dbReference>
<dbReference type="PROSITE" id="PS52050">
    <property type="entry name" value="WYL"/>
    <property type="match status" value="1"/>
</dbReference>
<dbReference type="STRING" id="1511.CLOST_1278"/>